<evidence type="ECO:0000256" key="1">
    <source>
        <dbReference type="SAM" id="MobiDB-lite"/>
    </source>
</evidence>
<name>A0A8X7WQD2_BRACI</name>
<dbReference type="Proteomes" id="UP000886595">
    <property type="component" value="Unassembled WGS sequence"/>
</dbReference>
<gene>
    <name evidence="2" type="ORF">Bca52824_004300</name>
</gene>
<comment type="caution">
    <text evidence="2">The sequence shown here is derived from an EMBL/GenBank/DDBJ whole genome shotgun (WGS) entry which is preliminary data.</text>
</comment>
<protein>
    <submittedName>
        <fullName evidence="2">Uncharacterized protein</fullName>
    </submittedName>
</protein>
<proteinExistence type="predicted"/>
<feature type="compositionally biased region" description="Low complexity" evidence="1">
    <location>
        <begin position="76"/>
        <end position="92"/>
    </location>
</feature>
<dbReference type="EMBL" id="JAAMPC010000001">
    <property type="protein sequence ID" value="KAG2333120.1"/>
    <property type="molecule type" value="Genomic_DNA"/>
</dbReference>
<keyword evidence="3" id="KW-1185">Reference proteome</keyword>
<accession>A0A8X7WQD2</accession>
<evidence type="ECO:0000313" key="3">
    <source>
        <dbReference type="Proteomes" id="UP000886595"/>
    </source>
</evidence>
<reference evidence="2 3" key="1">
    <citation type="submission" date="2020-02" db="EMBL/GenBank/DDBJ databases">
        <authorList>
            <person name="Ma Q."/>
            <person name="Huang Y."/>
            <person name="Song X."/>
            <person name="Pei D."/>
        </authorList>
    </citation>
    <scope>NUCLEOTIDE SEQUENCE [LARGE SCALE GENOMIC DNA]</scope>
    <source>
        <strain evidence="2">Sxm20200214</strain>
        <tissue evidence="2">Leaf</tissue>
    </source>
</reference>
<evidence type="ECO:0000313" key="2">
    <source>
        <dbReference type="EMBL" id="KAG2333120.1"/>
    </source>
</evidence>
<sequence length="112" mass="12470">MKQHLNPYLRIIKVTVLKEGEENGYILSPKSDFWAISKPEVTITPASHRRLIRRRLLAQLSAPSPPKEMRKKKPKNSPSSKPPKSSSSSPSTTPAPPMFLSTVVELVSVILI</sequence>
<dbReference type="AlphaFoldDB" id="A0A8X7WQD2"/>
<feature type="region of interest" description="Disordered" evidence="1">
    <location>
        <begin position="58"/>
        <end position="97"/>
    </location>
</feature>
<organism evidence="2 3">
    <name type="scientific">Brassica carinata</name>
    <name type="common">Ethiopian mustard</name>
    <name type="synonym">Abyssinian cabbage</name>
    <dbReference type="NCBI Taxonomy" id="52824"/>
    <lineage>
        <taxon>Eukaryota</taxon>
        <taxon>Viridiplantae</taxon>
        <taxon>Streptophyta</taxon>
        <taxon>Embryophyta</taxon>
        <taxon>Tracheophyta</taxon>
        <taxon>Spermatophyta</taxon>
        <taxon>Magnoliopsida</taxon>
        <taxon>eudicotyledons</taxon>
        <taxon>Gunneridae</taxon>
        <taxon>Pentapetalae</taxon>
        <taxon>rosids</taxon>
        <taxon>malvids</taxon>
        <taxon>Brassicales</taxon>
        <taxon>Brassicaceae</taxon>
        <taxon>Brassiceae</taxon>
        <taxon>Brassica</taxon>
    </lineage>
</organism>